<dbReference type="OrthoDB" id="9778870at2"/>
<evidence type="ECO:0000256" key="3">
    <source>
        <dbReference type="ARBA" id="ARBA00022741"/>
    </source>
</evidence>
<dbReference type="CDD" id="cd03224">
    <property type="entry name" value="ABC_TM1139_LivF_branched"/>
    <property type="match status" value="1"/>
</dbReference>
<dbReference type="SMART" id="SM00382">
    <property type="entry name" value="AAA"/>
    <property type="match status" value="1"/>
</dbReference>
<dbReference type="GO" id="GO:0005524">
    <property type="term" value="F:ATP binding"/>
    <property type="evidence" value="ECO:0007669"/>
    <property type="project" value="UniProtKB-KW"/>
</dbReference>
<dbReference type="InterPro" id="IPR003439">
    <property type="entry name" value="ABC_transporter-like_ATP-bd"/>
</dbReference>
<dbReference type="PROSITE" id="PS00211">
    <property type="entry name" value="ABC_TRANSPORTER_1"/>
    <property type="match status" value="1"/>
</dbReference>
<dbReference type="EMBL" id="AZAC01000002">
    <property type="protein sequence ID" value="KIX15524.1"/>
    <property type="molecule type" value="Genomic_DNA"/>
</dbReference>
<evidence type="ECO:0000256" key="5">
    <source>
        <dbReference type="ARBA" id="ARBA00022970"/>
    </source>
</evidence>
<protein>
    <submittedName>
        <fullName evidence="7">Amino acid ABC transporter ATPase</fullName>
    </submittedName>
</protein>
<dbReference type="PANTHER" id="PTHR43820:SF4">
    <property type="entry name" value="HIGH-AFFINITY BRANCHED-CHAIN AMINO ACID TRANSPORT ATP-BINDING PROTEIN LIVF"/>
    <property type="match status" value="1"/>
</dbReference>
<keyword evidence="5" id="KW-0029">Amino-acid transport</keyword>
<keyword evidence="8" id="KW-1185">Reference proteome</keyword>
<dbReference type="Pfam" id="PF00005">
    <property type="entry name" value="ABC_tran"/>
    <property type="match status" value="1"/>
</dbReference>
<dbReference type="Proteomes" id="UP000032233">
    <property type="component" value="Unassembled WGS sequence"/>
</dbReference>
<dbReference type="RefSeq" id="WP_044346405.1">
    <property type="nucleotide sequence ID" value="NZ_AZAC01000002.1"/>
</dbReference>
<evidence type="ECO:0000256" key="4">
    <source>
        <dbReference type="ARBA" id="ARBA00022840"/>
    </source>
</evidence>
<dbReference type="InterPro" id="IPR017871">
    <property type="entry name" value="ABC_transporter-like_CS"/>
</dbReference>
<comment type="caution">
    <text evidence="7">The sequence shown here is derived from an EMBL/GenBank/DDBJ whole genome shotgun (WGS) entry which is preliminary data.</text>
</comment>
<dbReference type="AlphaFoldDB" id="A0A0D2JBN3"/>
<organism evidence="7 8">
    <name type="scientific">Dethiosulfatarculus sandiegensis</name>
    <dbReference type="NCBI Taxonomy" id="1429043"/>
    <lineage>
        <taxon>Bacteria</taxon>
        <taxon>Pseudomonadati</taxon>
        <taxon>Thermodesulfobacteriota</taxon>
        <taxon>Desulfarculia</taxon>
        <taxon>Desulfarculales</taxon>
        <taxon>Desulfarculaceae</taxon>
        <taxon>Dethiosulfatarculus</taxon>
    </lineage>
</organism>
<sequence>MLEVKDLKASIGENRVLRGISLEVPQGSSVAVLGANGAGKSSLIRTITGLLKATSGKVLLNGEEIQNQPPHVISRLGVAVVPEGRRMFADMNVQDNLMMGAFLPRGRKMLDQTMEEVLSLFPVLKERLDQRAGTLSGGEQQMLSIGRALMSRPVLLILDELSLGLAPVIVQEIYRVLEKVRQRTTMLLVEQSVEMALRNTSYAYLLETGSLSRQGASADLLADPGLKEAYLGL</sequence>
<dbReference type="InterPro" id="IPR052156">
    <property type="entry name" value="BCAA_Transport_ATP-bd_LivF"/>
</dbReference>
<evidence type="ECO:0000313" key="7">
    <source>
        <dbReference type="EMBL" id="KIX15524.1"/>
    </source>
</evidence>
<evidence type="ECO:0000256" key="1">
    <source>
        <dbReference type="ARBA" id="ARBA00005417"/>
    </source>
</evidence>
<dbReference type="PATRIC" id="fig|1429043.3.peg.426"/>
<dbReference type="SUPFAM" id="SSF52540">
    <property type="entry name" value="P-loop containing nucleoside triphosphate hydrolases"/>
    <property type="match status" value="1"/>
</dbReference>
<dbReference type="InterPro" id="IPR003593">
    <property type="entry name" value="AAA+_ATPase"/>
</dbReference>
<comment type="similarity">
    <text evidence="1">Belongs to the ABC transporter superfamily.</text>
</comment>
<keyword evidence="3" id="KW-0547">Nucleotide-binding</keyword>
<keyword evidence="4" id="KW-0067">ATP-binding</keyword>
<dbReference type="GO" id="GO:0016887">
    <property type="term" value="F:ATP hydrolysis activity"/>
    <property type="evidence" value="ECO:0007669"/>
    <property type="project" value="InterPro"/>
</dbReference>
<feature type="domain" description="ABC transporter" evidence="6">
    <location>
        <begin position="2"/>
        <end position="233"/>
    </location>
</feature>
<evidence type="ECO:0000313" key="8">
    <source>
        <dbReference type="Proteomes" id="UP000032233"/>
    </source>
</evidence>
<keyword evidence="2" id="KW-0813">Transport</keyword>
<dbReference type="InParanoid" id="A0A0D2JBN3"/>
<dbReference type="PROSITE" id="PS50893">
    <property type="entry name" value="ABC_TRANSPORTER_2"/>
    <property type="match status" value="1"/>
</dbReference>
<accession>A0A0D2JBN3</accession>
<evidence type="ECO:0000259" key="6">
    <source>
        <dbReference type="PROSITE" id="PS50893"/>
    </source>
</evidence>
<dbReference type="InterPro" id="IPR027417">
    <property type="entry name" value="P-loop_NTPase"/>
</dbReference>
<dbReference type="STRING" id="1429043.X474_02030"/>
<gene>
    <name evidence="7" type="ORF">X474_02030</name>
</gene>
<name>A0A0D2JBN3_9BACT</name>
<reference evidence="7 8" key="1">
    <citation type="submission" date="2013-11" db="EMBL/GenBank/DDBJ databases">
        <title>Metagenomic analysis of a methanogenic consortium involved in long chain n-alkane degradation.</title>
        <authorList>
            <person name="Davidova I.A."/>
            <person name="Callaghan A.V."/>
            <person name="Wawrik B."/>
            <person name="Pruitt S."/>
            <person name="Marks C."/>
            <person name="Duncan K.E."/>
            <person name="Suflita J.M."/>
        </authorList>
    </citation>
    <scope>NUCLEOTIDE SEQUENCE [LARGE SCALE GENOMIC DNA]</scope>
    <source>
        <strain evidence="7 8">SPR</strain>
    </source>
</reference>
<dbReference type="PANTHER" id="PTHR43820">
    <property type="entry name" value="HIGH-AFFINITY BRANCHED-CHAIN AMINO ACID TRANSPORT ATP-BINDING PROTEIN LIVF"/>
    <property type="match status" value="1"/>
</dbReference>
<dbReference type="GO" id="GO:0015658">
    <property type="term" value="F:branched-chain amino acid transmembrane transporter activity"/>
    <property type="evidence" value="ECO:0007669"/>
    <property type="project" value="TreeGrafter"/>
</dbReference>
<dbReference type="Gene3D" id="3.40.50.300">
    <property type="entry name" value="P-loop containing nucleotide triphosphate hydrolases"/>
    <property type="match status" value="1"/>
</dbReference>
<proteinExistence type="inferred from homology"/>
<dbReference type="GO" id="GO:0015807">
    <property type="term" value="P:L-amino acid transport"/>
    <property type="evidence" value="ECO:0007669"/>
    <property type="project" value="TreeGrafter"/>
</dbReference>
<evidence type="ECO:0000256" key="2">
    <source>
        <dbReference type="ARBA" id="ARBA00022448"/>
    </source>
</evidence>